<name>A0ABS6WTI3_9HYPH</name>
<organism evidence="1 2">
    <name type="scientific">Pseudohoeflea coraliihabitans</name>
    <dbReference type="NCBI Taxonomy" id="2860393"/>
    <lineage>
        <taxon>Bacteria</taxon>
        <taxon>Pseudomonadati</taxon>
        <taxon>Pseudomonadota</taxon>
        <taxon>Alphaproteobacteria</taxon>
        <taxon>Hyphomicrobiales</taxon>
        <taxon>Rhizobiaceae</taxon>
        <taxon>Pseudohoeflea</taxon>
    </lineage>
</organism>
<dbReference type="EMBL" id="JAHWQX010000010">
    <property type="protein sequence ID" value="MBW3099268.1"/>
    <property type="molecule type" value="Genomic_DNA"/>
</dbReference>
<accession>A0ABS6WTI3</accession>
<evidence type="ECO:0000313" key="1">
    <source>
        <dbReference type="EMBL" id="MBW3099268.1"/>
    </source>
</evidence>
<evidence type="ECO:0000313" key="2">
    <source>
        <dbReference type="Proteomes" id="UP001430804"/>
    </source>
</evidence>
<dbReference type="Proteomes" id="UP001430804">
    <property type="component" value="Unassembled WGS sequence"/>
</dbReference>
<dbReference type="RefSeq" id="WP_219203595.1">
    <property type="nucleotide sequence ID" value="NZ_JAHWQX010000010.1"/>
</dbReference>
<sequence>MSNKQNTYDVLKVEEYTTDNGEVKPRFHRVGVAFDNQDGDGQTIIIPEGISVSGRIVTKARKEREADAG</sequence>
<protein>
    <submittedName>
        <fullName evidence="1">Uncharacterized protein</fullName>
    </submittedName>
</protein>
<reference evidence="1" key="1">
    <citation type="submission" date="2021-07" db="EMBL/GenBank/DDBJ databases">
        <title>Pseudohoeflea marina sp. nov. a polyhydroxyalcanoate-producing bacterium.</title>
        <authorList>
            <person name="Zheng W."/>
            <person name="Yu S."/>
            <person name="Huang Y."/>
        </authorList>
    </citation>
    <scope>NUCLEOTIDE SEQUENCE</scope>
    <source>
        <strain evidence="1">DP4N28-3</strain>
    </source>
</reference>
<proteinExistence type="predicted"/>
<gene>
    <name evidence="1" type="ORF">KY465_18455</name>
</gene>
<keyword evidence="2" id="KW-1185">Reference proteome</keyword>
<comment type="caution">
    <text evidence="1">The sequence shown here is derived from an EMBL/GenBank/DDBJ whole genome shotgun (WGS) entry which is preliminary data.</text>
</comment>